<organism evidence="2 3">
    <name type="scientific">Emticicia agri</name>
    <dbReference type="NCBI Taxonomy" id="2492393"/>
    <lineage>
        <taxon>Bacteria</taxon>
        <taxon>Pseudomonadati</taxon>
        <taxon>Bacteroidota</taxon>
        <taxon>Cytophagia</taxon>
        <taxon>Cytophagales</taxon>
        <taxon>Leadbetterellaceae</taxon>
        <taxon>Emticicia</taxon>
    </lineage>
</organism>
<keyword evidence="1" id="KW-0472">Membrane</keyword>
<comment type="caution">
    <text evidence="2">The sequence shown here is derived from an EMBL/GenBank/DDBJ whole genome shotgun (WGS) entry which is preliminary data.</text>
</comment>
<dbReference type="Proteomes" id="UP000293162">
    <property type="component" value="Unassembled WGS sequence"/>
</dbReference>
<feature type="transmembrane region" description="Helical" evidence="1">
    <location>
        <begin position="84"/>
        <end position="106"/>
    </location>
</feature>
<keyword evidence="3" id="KW-1185">Reference proteome</keyword>
<proteinExistence type="predicted"/>
<evidence type="ECO:0000313" key="3">
    <source>
        <dbReference type="Proteomes" id="UP000293162"/>
    </source>
</evidence>
<name>A0A4Q5M454_9BACT</name>
<dbReference type="OrthoDB" id="770034at2"/>
<reference evidence="2 3" key="1">
    <citation type="submission" date="2019-02" db="EMBL/GenBank/DDBJ databases">
        <title>Bacterial novel species Emticicia sp. 17J42-9 isolated from soil.</title>
        <authorList>
            <person name="Jung H.-Y."/>
        </authorList>
    </citation>
    <scope>NUCLEOTIDE SEQUENCE [LARGE SCALE GENOMIC DNA]</scope>
    <source>
        <strain evidence="2 3">17J42-9</strain>
    </source>
</reference>
<keyword evidence="1" id="KW-0812">Transmembrane</keyword>
<evidence type="ECO:0000313" key="2">
    <source>
        <dbReference type="EMBL" id="RYU97102.1"/>
    </source>
</evidence>
<evidence type="ECO:0000256" key="1">
    <source>
        <dbReference type="SAM" id="Phobius"/>
    </source>
</evidence>
<feature type="transmembrane region" description="Helical" evidence="1">
    <location>
        <begin position="21"/>
        <end position="39"/>
    </location>
</feature>
<keyword evidence="1" id="KW-1133">Transmembrane helix</keyword>
<dbReference type="EMBL" id="SEWF01000004">
    <property type="protein sequence ID" value="RYU97102.1"/>
    <property type="molecule type" value="Genomic_DNA"/>
</dbReference>
<protein>
    <submittedName>
        <fullName evidence="2">Potassium transporter KefB</fullName>
    </submittedName>
</protein>
<dbReference type="RefSeq" id="WP_130019679.1">
    <property type="nucleotide sequence ID" value="NZ_SEWF01000004.1"/>
</dbReference>
<accession>A0A4Q5M454</accession>
<gene>
    <name evidence="2" type="ORF">EWM59_04120</name>
</gene>
<dbReference type="AlphaFoldDB" id="A0A4Q5M454"/>
<sequence length="112" mass="12319">MTAKNNLSAQNFNTPLLIRRVLIGTAIGLAVILFFVLRVNPNHPDWGQYWLVQPLIVTPLAGAAAGVCNHFLDFLRVQGSTQKIIANILAVLIYLVGLWMGIVLGLHGTMWN</sequence>
<feature type="transmembrane region" description="Helical" evidence="1">
    <location>
        <begin position="51"/>
        <end position="72"/>
    </location>
</feature>